<name>X0UMW3_9ZZZZ</name>
<dbReference type="EMBL" id="BARS01027020">
    <property type="protein sequence ID" value="GAG07099.1"/>
    <property type="molecule type" value="Genomic_DNA"/>
</dbReference>
<proteinExistence type="predicted"/>
<feature type="non-terminal residue" evidence="1">
    <location>
        <position position="1"/>
    </location>
</feature>
<sequence length="41" mass="4443">VNDPVGEDSIFSNSIASERIVAEAIDYFLTQGIEAAMNKVK</sequence>
<accession>X0UMW3</accession>
<evidence type="ECO:0000313" key="1">
    <source>
        <dbReference type="EMBL" id="GAG07099.1"/>
    </source>
</evidence>
<dbReference type="AlphaFoldDB" id="X0UMW3"/>
<organism evidence="1">
    <name type="scientific">marine sediment metagenome</name>
    <dbReference type="NCBI Taxonomy" id="412755"/>
    <lineage>
        <taxon>unclassified sequences</taxon>
        <taxon>metagenomes</taxon>
        <taxon>ecological metagenomes</taxon>
    </lineage>
</organism>
<gene>
    <name evidence="1" type="ORF">S01H1_42479</name>
</gene>
<protein>
    <submittedName>
        <fullName evidence="1">Uncharacterized protein</fullName>
    </submittedName>
</protein>
<comment type="caution">
    <text evidence="1">The sequence shown here is derived from an EMBL/GenBank/DDBJ whole genome shotgun (WGS) entry which is preliminary data.</text>
</comment>
<reference evidence="1" key="1">
    <citation type="journal article" date="2014" name="Front. Microbiol.">
        <title>High frequency of phylogenetically diverse reductive dehalogenase-homologous genes in deep subseafloor sedimentary metagenomes.</title>
        <authorList>
            <person name="Kawai M."/>
            <person name="Futagami T."/>
            <person name="Toyoda A."/>
            <person name="Takaki Y."/>
            <person name="Nishi S."/>
            <person name="Hori S."/>
            <person name="Arai W."/>
            <person name="Tsubouchi T."/>
            <person name="Morono Y."/>
            <person name="Uchiyama I."/>
            <person name="Ito T."/>
            <person name="Fujiyama A."/>
            <person name="Inagaki F."/>
            <person name="Takami H."/>
        </authorList>
    </citation>
    <scope>NUCLEOTIDE SEQUENCE</scope>
    <source>
        <strain evidence="1">Expedition CK06-06</strain>
    </source>
</reference>